<feature type="region of interest" description="Disordered" evidence="1">
    <location>
        <begin position="1"/>
        <end position="22"/>
    </location>
</feature>
<dbReference type="EMBL" id="AMZH03012878">
    <property type="protein sequence ID" value="RRT50234.1"/>
    <property type="molecule type" value="Genomic_DNA"/>
</dbReference>
<accession>A0A426YES6</accession>
<evidence type="ECO:0000313" key="3">
    <source>
        <dbReference type="Proteomes" id="UP000287651"/>
    </source>
</evidence>
<dbReference type="Proteomes" id="UP000287651">
    <property type="component" value="Unassembled WGS sequence"/>
</dbReference>
<gene>
    <name evidence="2" type="ORF">B296_00003277</name>
</gene>
<proteinExistence type="predicted"/>
<evidence type="ECO:0000256" key="1">
    <source>
        <dbReference type="SAM" id="MobiDB-lite"/>
    </source>
</evidence>
<sequence>MRDEVGNDAGDERAAEECDGHDNDALFLSKTEIATLQKRSRPTTAIEKGRKGLRQRTVTWLHSSDRGGSDVGVWGG</sequence>
<dbReference type="AlphaFoldDB" id="A0A426YES6"/>
<reference evidence="2 3" key="1">
    <citation type="journal article" date="2014" name="Agronomy (Basel)">
        <title>A Draft Genome Sequence for Ensete ventricosum, the Drought-Tolerant Tree Against Hunger.</title>
        <authorList>
            <person name="Harrison J."/>
            <person name="Moore K.A."/>
            <person name="Paszkiewicz K."/>
            <person name="Jones T."/>
            <person name="Grant M."/>
            <person name="Ambacheew D."/>
            <person name="Muzemil S."/>
            <person name="Studholme D.J."/>
        </authorList>
    </citation>
    <scope>NUCLEOTIDE SEQUENCE [LARGE SCALE GENOMIC DNA]</scope>
</reference>
<feature type="region of interest" description="Disordered" evidence="1">
    <location>
        <begin position="38"/>
        <end position="76"/>
    </location>
</feature>
<protein>
    <submittedName>
        <fullName evidence="2">Uncharacterized protein</fullName>
    </submittedName>
</protein>
<name>A0A426YES6_ENSVE</name>
<evidence type="ECO:0000313" key="2">
    <source>
        <dbReference type="EMBL" id="RRT50234.1"/>
    </source>
</evidence>
<comment type="caution">
    <text evidence="2">The sequence shown here is derived from an EMBL/GenBank/DDBJ whole genome shotgun (WGS) entry which is preliminary data.</text>
</comment>
<organism evidence="2 3">
    <name type="scientific">Ensete ventricosum</name>
    <name type="common">Abyssinian banana</name>
    <name type="synonym">Musa ensete</name>
    <dbReference type="NCBI Taxonomy" id="4639"/>
    <lineage>
        <taxon>Eukaryota</taxon>
        <taxon>Viridiplantae</taxon>
        <taxon>Streptophyta</taxon>
        <taxon>Embryophyta</taxon>
        <taxon>Tracheophyta</taxon>
        <taxon>Spermatophyta</taxon>
        <taxon>Magnoliopsida</taxon>
        <taxon>Liliopsida</taxon>
        <taxon>Zingiberales</taxon>
        <taxon>Musaceae</taxon>
        <taxon>Ensete</taxon>
    </lineage>
</organism>